<dbReference type="GO" id="GO:0008242">
    <property type="term" value="F:omega peptidase activity"/>
    <property type="evidence" value="ECO:0007669"/>
    <property type="project" value="UniProtKB-EC"/>
</dbReference>
<dbReference type="GO" id="GO:0008270">
    <property type="term" value="F:zinc ion binding"/>
    <property type="evidence" value="ECO:0007669"/>
    <property type="project" value="UniProtKB-KW"/>
</dbReference>
<comment type="subunit">
    <text evidence="5">Homotetramer.</text>
</comment>
<dbReference type="GO" id="GO:0003677">
    <property type="term" value="F:DNA binding"/>
    <property type="evidence" value="ECO:0007669"/>
    <property type="project" value="UniProtKB-UniRule"/>
</dbReference>
<keyword evidence="6" id="KW-0963">Cytoplasm</keyword>
<dbReference type="InterPro" id="IPR045550">
    <property type="entry name" value="AARE_N"/>
</dbReference>
<evidence type="ECO:0000256" key="1">
    <source>
        <dbReference type="ARBA" id="ARBA00000721"/>
    </source>
</evidence>
<dbReference type="FunFam" id="3.40.50.1820:FF:000043">
    <property type="entry name" value="acylamino-acid-releasing enzyme"/>
    <property type="match status" value="1"/>
</dbReference>
<keyword evidence="18" id="KW-1185">Reference proteome</keyword>
<dbReference type="GO" id="GO:0005737">
    <property type="term" value="C:cytoplasm"/>
    <property type="evidence" value="ECO:0007669"/>
    <property type="project" value="UniProtKB-SubCell"/>
</dbReference>
<dbReference type="Pfam" id="PF19283">
    <property type="entry name" value="APEH_N"/>
    <property type="match status" value="1"/>
</dbReference>
<dbReference type="EMBL" id="PZQS01000009">
    <property type="protein sequence ID" value="PVD24311.1"/>
    <property type="molecule type" value="Genomic_DNA"/>
</dbReference>
<dbReference type="GO" id="GO:0004252">
    <property type="term" value="F:serine-type endopeptidase activity"/>
    <property type="evidence" value="ECO:0007669"/>
    <property type="project" value="UniProtKB-UniRule"/>
</dbReference>
<evidence type="ECO:0000313" key="17">
    <source>
        <dbReference type="EMBL" id="PVD24311.1"/>
    </source>
</evidence>
<protein>
    <recommendedName>
        <fullName evidence="15">Prolyl endopeptidase</fullName>
        <ecNumber evidence="15">3.4.21.-</ecNumber>
    </recommendedName>
</protein>
<comment type="similarity">
    <text evidence="3 15">Belongs to the peptidase S9A family.</text>
</comment>
<evidence type="ECO:0000256" key="4">
    <source>
        <dbReference type="ARBA" id="ARBA00010040"/>
    </source>
</evidence>
<keyword evidence="10" id="KW-0862">Zinc</keyword>
<evidence type="ECO:0000256" key="11">
    <source>
        <dbReference type="ARBA" id="ARBA00022990"/>
    </source>
</evidence>
<dbReference type="PROSITE" id="PS50950">
    <property type="entry name" value="ZF_THAP"/>
    <property type="match status" value="1"/>
</dbReference>
<feature type="domain" description="THAP-type" evidence="16">
    <location>
        <begin position="1"/>
        <end position="70"/>
    </location>
</feature>
<dbReference type="Proteomes" id="UP000245119">
    <property type="component" value="Linkage Group LG9"/>
</dbReference>
<evidence type="ECO:0000256" key="5">
    <source>
        <dbReference type="ARBA" id="ARBA00011881"/>
    </source>
</evidence>
<comment type="catalytic activity">
    <reaction evidence="1">
        <text>Cleavage of an N-acetyl or N-formyl amino acid from the N-terminus of a polypeptide.</text>
        <dbReference type="EC" id="3.4.19.1"/>
    </reaction>
</comment>
<dbReference type="InterPro" id="IPR011042">
    <property type="entry name" value="6-blade_b-propeller_TolB-like"/>
</dbReference>
<comment type="similarity">
    <text evidence="4">Belongs to the peptidase S9C family.</text>
</comment>
<dbReference type="EC" id="3.4.21.-" evidence="15"/>
<gene>
    <name evidence="17" type="ORF">C0Q70_14789</name>
</gene>
<evidence type="ECO:0000256" key="13">
    <source>
        <dbReference type="ARBA" id="ARBA00045885"/>
    </source>
</evidence>
<evidence type="ECO:0000256" key="10">
    <source>
        <dbReference type="ARBA" id="ARBA00022833"/>
    </source>
</evidence>
<dbReference type="SUPFAM" id="SSF53474">
    <property type="entry name" value="alpha/beta-Hydrolases"/>
    <property type="match status" value="1"/>
</dbReference>
<organism evidence="17 18">
    <name type="scientific">Pomacea canaliculata</name>
    <name type="common">Golden apple snail</name>
    <dbReference type="NCBI Taxonomy" id="400727"/>
    <lineage>
        <taxon>Eukaryota</taxon>
        <taxon>Metazoa</taxon>
        <taxon>Spiralia</taxon>
        <taxon>Lophotrochozoa</taxon>
        <taxon>Mollusca</taxon>
        <taxon>Gastropoda</taxon>
        <taxon>Caenogastropoda</taxon>
        <taxon>Architaenioglossa</taxon>
        <taxon>Ampullarioidea</taxon>
        <taxon>Ampullariidae</taxon>
        <taxon>Pomacea</taxon>
    </lineage>
</organism>
<keyword evidence="8 14" id="KW-0863">Zinc-finger</keyword>
<dbReference type="InterPro" id="IPR002470">
    <property type="entry name" value="Peptidase_S9A"/>
</dbReference>
<keyword evidence="12 14" id="KW-0238">DNA-binding</keyword>
<dbReference type="InterPro" id="IPR006612">
    <property type="entry name" value="THAP_Znf"/>
</dbReference>
<comment type="caution">
    <text evidence="17">The sequence shown here is derived from an EMBL/GenBank/DDBJ whole genome shotgun (WGS) entry which is preliminary data.</text>
</comment>
<keyword evidence="15" id="KW-0720">Serine protease</keyword>
<name>A0A2T7NT26_POMCA</name>
<dbReference type="OrthoDB" id="10066342at2759"/>
<comment type="function">
    <text evidence="13">This enzyme catalyzes the hydrolysis of the N-terminal peptide bond of an N-acetylated peptide to generate an N-acetylated amino acid and a peptide with a free N-terminus. It preferentially cleaves off Ac-Ala, Ac-Met and Ac-Ser. Also, involved in the degradation of oxidized and glycated proteins.</text>
</comment>
<dbReference type="PROSITE" id="PS00708">
    <property type="entry name" value="PRO_ENDOPEP_SER"/>
    <property type="match status" value="1"/>
</dbReference>
<evidence type="ECO:0000259" key="16">
    <source>
        <dbReference type="PROSITE" id="PS50950"/>
    </source>
</evidence>
<evidence type="ECO:0000313" key="18">
    <source>
        <dbReference type="Proteomes" id="UP000245119"/>
    </source>
</evidence>
<evidence type="ECO:0000256" key="14">
    <source>
        <dbReference type="PROSITE-ProRule" id="PRU00309"/>
    </source>
</evidence>
<dbReference type="AlphaFoldDB" id="A0A2T7NT26"/>
<dbReference type="PRINTS" id="PR00862">
    <property type="entry name" value="PROLIGOPTASE"/>
</dbReference>
<dbReference type="InterPro" id="IPR029058">
    <property type="entry name" value="AB_hydrolase_fold"/>
</dbReference>
<evidence type="ECO:0000256" key="8">
    <source>
        <dbReference type="ARBA" id="ARBA00022771"/>
    </source>
</evidence>
<keyword evidence="11" id="KW-0007">Acetylation</keyword>
<reference evidence="17 18" key="1">
    <citation type="submission" date="2018-04" db="EMBL/GenBank/DDBJ databases">
        <title>The genome of golden apple snail Pomacea canaliculata provides insight into stress tolerance and invasive adaptation.</title>
        <authorList>
            <person name="Liu C."/>
            <person name="Liu B."/>
            <person name="Ren Y."/>
            <person name="Zhang Y."/>
            <person name="Wang H."/>
            <person name="Li S."/>
            <person name="Jiang F."/>
            <person name="Yin L."/>
            <person name="Zhang G."/>
            <person name="Qian W."/>
            <person name="Fan W."/>
        </authorList>
    </citation>
    <scope>NUCLEOTIDE SEQUENCE [LARGE SCALE GENOMIC DNA]</scope>
    <source>
        <strain evidence="17">SZHN2017</strain>
        <tissue evidence="17">Muscle</tissue>
    </source>
</reference>
<evidence type="ECO:0000256" key="7">
    <source>
        <dbReference type="ARBA" id="ARBA00022723"/>
    </source>
</evidence>
<proteinExistence type="inferred from homology"/>
<dbReference type="GO" id="GO:0006508">
    <property type="term" value="P:proteolysis"/>
    <property type="evidence" value="ECO:0007669"/>
    <property type="project" value="UniProtKB-KW"/>
</dbReference>
<dbReference type="InterPro" id="IPR002471">
    <property type="entry name" value="Pept_S9_AS"/>
</dbReference>
<evidence type="ECO:0000256" key="12">
    <source>
        <dbReference type="ARBA" id="ARBA00023125"/>
    </source>
</evidence>
<comment type="subcellular location">
    <subcellularLocation>
        <location evidence="2">Cytoplasm</location>
    </subcellularLocation>
</comment>
<keyword evidence="15" id="KW-0645">Protease</keyword>
<evidence type="ECO:0000256" key="6">
    <source>
        <dbReference type="ARBA" id="ARBA00022490"/>
    </source>
</evidence>
<dbReference type="PANTHER" id="PTHR42776">
    <property type="entry name" value="SERINE PEPTIDASE S9 FAMILY MEMBER"/>
    <property type="match status" value="1"/>
</dbReference>
<evidence type="ECO:0000256" key="3">
    <source>
        <dbReference type="ARBA" id="ARBA00005228"/>
    </source>
</evidence>
<dbReference type="STRING" id="400727.A0A2T7NT26"/>
<accession>A0A2T7NT26</accession>
<evidence type="ECO:0000256" key="2">
    <source>
        <dbReference type="ARBA" id="ARBA00004496"/>
    </source>
</evidence>
<dbReference type="Pfam" id="PF00326">
    <property type="entry name" value="Peptidase_S9"/>
    <property type="match status" value="1"/>
</dbReference>
<evidence type="ECO:0000256" key="9">
    <source>
        <dbReference type="ARBA" id="ARBA00022801"/>
    </source>
</evidence>
<dbReference type="Gene3D" id="2.120.10.30">
    <property type="entry name" value="TolB, C-terminal domain"/>
    <property type="match status" value="1"/>
</dbReference>
<evidence type="ECO:0000256" key="15">
    <source>
        <dbReference type="RuleBase" id="RU368024"/>
    </source>
</evidence>
<keyword evidence="9 15" id="KW-0378">Hydrolase</keyword>
<keyword evidence="7" id="KW-0479">Metal-binding</keyword>
<dbReference type="SUPFAM" id="SSF82171">
    <property type="entry name" value="DPP6 N-terminal domain-like"/>
    <property type="match status" value="1"/>
</dbReference>
<dbReference type="Gene3D" id="3.40.50.1820">
    <property type="entry name" value="alpha/beta hydrolase"/>
    <property type="match status" value="1"/>
</dbReference>
<dbReference type="InterPro" id="IPR001375">
    <property type="entry name" value="Peptidase_S9_cat"/>
</dbReference>
<dbReference type="PANTHER" id="PTHR42776:SF4">
    <property type="entry name" value="ACYLAMINO-ACID-RELEASING ENZYME"/>
    <property type="match status" value="1"/>
</dbReference>
<sequence length="868" mass="97072">MQGVEFIYFPQPNVDYSKCEKWVTACGRPTTGKHAFVVKNVNRNTYICTKHFVGGKGPTAEYPDPIPAVVSNAELEAFKRRKRRKSSSSGDSTFDSSVPTTDNRYGYIVAKAALYSEADLDKSIHNMVGHALTKAVEETGHPYLEDSNTPHRSVSYETIVEAYRYFTQLPEVTSASIRAEENENIISVQSMWSQRDIDRKEKTSFGRTYVLDAAKNVVVSCSSPQEINNQVWNVASPSGKYRAILRKQKDKKGDDKQYLEIWNAVQKVKTINVEGLEKHGKIISDDGHFGSFQWSRAEGHVLYVAEKKRPKASSFFDSKPFSESTESKEKETARGDEFLYYQNWGEQITEQSSTVLCVMDVETGTVSVLESVPENVSPGQAVWAPDDAGVVFIGWIHEPYRLGLKHCVQRRSFVYHLDIQKNKIEKISEDGRAVRFPRFSPDDRWLVYLDTLDSGPHNMCSRLMMCEWERRHDGLKPILDIVNSAKEEEFPGLFTWSVPVHTWLSDSIHLVLNTFWGSRSEVVVVNTQTKSVVRVRPDLASWSSTVLDIHGNHVVIGCSSPNQAPYLIFGTLVPSDLGSSQWLRLDNKSEVITSFEWQIIQHSPSSDRVHPKYGNLDYESILYLPKGSSVNGSKPPLILFPHGGPHSVCDGSFAFQPAVYCHCGFAVLLVNFRGSLGFGQDSILSILGRIGDQDVKDCKSAADEVIEKGLADGTKVVVCGGSHGGFLATHLIGQYPDYFKAACARNPVTNLTSMVGTTDIISWVFTEVGETFSYDTQVDATILSKMWDASPVRCIKQVKTPVLLQVGLKDLRVPPSQSLEYWKMLKANGVPVRCLTYPDSNHPLSEVEVEADGLINSILWFCQHLTSQ</sequence>